<dbReference type="AlphaFoldDB" id="A0A0N4W1J4"/>
<organism evidence="1">
    <name type="scientific">Haemonchus placei</name>
    <name type="common">Barber's pole worm</name>
    <dbReference type="NCBI Taxonomy" id="6290"/>
    <lineage>
        <taxon>Eukaryota</taxon>
        <taxon>Metazoa</taxon>
        <taxon>Ecdysozoa</taxon>
        <taxon>Nematoda</taxon>
        <taxon>Chromadorea</taxon>
        <taxon>Rhabditida</taxon>
        <taxon>Rhabditina</taxon>
        <taxon>Rhabditomorpha</taxon>
        <taxon>Strongyloidea</taxon>
        <taxon>Trichostrongylidae</taxon>
        <taxon>Haemonchus</taxon>
    </lineage>
</organism>
<dbReference type="WBParaSite" id="HPLM_0000351601-mRNA-1">
    <property type="protein sequence ID" value="HPLM_0000351601-mRNA-1"/>
    <property type="gene ID" value="HPLM_0000351601"/>
</dbReference>
<name>A0A0N4W1J4_HAEPC</name>
<accession>A0A0N4W1J4</accession>
<reference evidence="1" key="1">
    <citation type="submission" date="2017-02" db="UniProtKB">
        <authorList>
            <consortium name="WormBaseParasite"/>
        </authorList>
    </citation>
    <scope>IDENTIFICATION</scope>
</reference>
<evidence type="ECO:0000313" key="1">
    <source>
        <dbReference type="WBParaSite" id="HPLM_0000351601-mRNA-1"/>
    </source>
</evidence>
<proteinExistence type="predicted"/>
<sequence length="122" mass="13975">LYYLRTAPFRLSRISWQPEPLHPPHHMRGNPISFPALEQPPKALEYMLNHSGKSPHIAPAQIHRGSVFPILHATFFPRCHFGWLPSSELSAHSAPYCYYQALLKPHKAHVYSTGFGHDRVTE</sequence>
<protein>
    <submittedName>
        <fullName evidence="1">Ovule protein</fullName>
    </submittedName>
</protein>